<accession>A0A2M4D549</accession>
<name>A0A2M4D549_ANODA</name>
<organism evidence="1">
    <name type="scientific">Anopheles darlingi</name>
    <name type="common">Mosquito</name>
    <dbReference type="NCBI Taxonomy" id="43151"/>
    <lineage>
        <taxon>Eukaryota</taxon>
        <taxon>Metazoa</taxon>
        <taxon>Ecdysozoa</taxon>
        <taxon>Arthropoda</taxon>
        <taxon>Hexapoda</taxon>
        <taxon>Insecta</taxon>
        <taxon>Pterygota</taxon>
        <taxon>Neoptera</taxon>
        <taxon>Endopterygota</taxon>
        <taxon>Diptera</taxon>
        <taxon>Nematocera</taxon>
        <taxon>Culicoidea</taxon>
        <taxon>Culicidae</taxon>
        <taxon>Anophelinae</taxon>
        <taxon>Anopheles</taxon>
    </lineage>
</organism>
<proteinExistence type="predicted"/>
<reference evidence="1" key="1">
    <citation type="submission" date="2018-01" db="EMBL/GenBank/DDBJ databases">
        <title>An insight into the sialome of Amazonian anophelines.</title>
        <authorList>
            <person name="Ribeiro J.M."/>
            <person name="Scarpassa V."/>
            <person name="Calvo E."/>
        </authorList>
    </citation>
    <scope>NUCLEOTIDE SEQUENCE</scope>
</reference>
<dbReference type="EMBL" id="GGFL01008507">
    <property type="protein sequence ID" value="MBW72685.1"/>
    <property type="molecule type" value="Transcribed_RNA"/>
</dbReference>
<sequence length="96" mass="10517">MAVALSAATTLFACRSRKVGSQFSALPHLVMRSAPSVVAAGGRGGTIILHSETFGAFCRSVVPVLWWSTWHFQFCSLLSLKTRKKVDRSRAGRRHT</sequence>
<evidence type="ECO:0000313" key="1">
    <source>
        <dbReference type="EMBL" id="MBW72685.1"/>
    </source>
</evidence>
<protein>
    <submittedName>
        <fullName evidence="1">Putative secreted protein</fullName>
    </submittedName>
</protein>
<dbReference type="AlphaFoldDB" id="A0A2M4D549"/>